<dbReference type="CDD" id="cd17324">
    <property type="entry name" value="MFS_NepI_like"/>
    <property type="match status" value="1"/>
</dbReference>
<dbReference type="GO" id="GO:0005886">
    <property type="term" value="C:plasma membrane"/>
    <property type="evidence" value="ECO:0007669"/>
    <property type="project" value="UniProtKB-SubCell"/>
</dbReference>
<feature type="transmembrane region" description="Helical" evidence="6">
    <location>
        <begin position="136"/>
        <end position="162"/>
    </location>
</feature>
<feature type="domain" description="Major facilitator superfamily (MFS) profile" evidence="7">
    <location>
        <begin position="12"/>
        <end position="387"/>
    </location>
</feature>
<dbReference type="EMBL" id="LAIR01000002">
    <property type="protein sequence ID" value="KNX37367.1"/>
    <property type="molecule type" value="Genomic_DNA"/>
</dbReference>
<dbReference type="InterPro" id="IPR020846">
    <property type="entry name" value="MFS_dom"/>
</dbReference>
<keyword evidence="3 6" id="KW-0812">Transmembrane</keyword>
<name>A0A0L6CHU3_9MICO</name>
<comment type="caution">
    <text evidence="8">The sequence shown here is derived from an EMBL/GenBank/DDBJ whole genome shotgun (WGS) entry which is preliminary data.</text>
</comment>
<reference evidence="9" key="1">
    <citation type="submission" date="2015-03" db="EMBL/GenBank/DDBJ databases">
        <title>Luteipulveratus halotolerans sp. nov., a novel actinobacterium (Dermacoccaceae) from Sarawak, Malaysia.</title>
        <authorList>
            <person name="Juboi H."/>
            <person name="Basik A."/>
            <person name="Shamsul S.S."/>
            <person name="Arnold P."/>
            <person name="Schmitt E.K."/>
            <person name="Sanglier J.-J."/>
            <person name="Yeo T."/>
        </authorList>
    </citation>
    <scope>NUCLEOTIDE SEQUENCE [LARGE SCALE GENOMIC DNA]</scope>
    <source>
        <strain evidence="9">C296001</strain>
    </source>
</reference>
<dbReference type="SUPFAM" id="SSF103473">
    <property type="entry name" value="MFS general substrate transporter"/>
    <property type="match status" value="1"/>
</dbReference>
<protein>
    <submittedName>
        <fullName evidence="8">Arabinose ABC transporter permease</fullName>
    </submittedName>
</protein>
<dbReference type="AlphaFoldDB" id="A0A0L6CHU3"/>
<dbReference type="Gene3D" id="1.20.1250.20">
    <property type="entry name" value="MFS general substrate transporter like domains"/>
    <property type="match status" value="1"/>
</dbReference>
<accession>A0A0L6CHU3</accession>
<feature type="transmembrane region" description="Helical" evidence="6">
    <location>
        <begin position="336"/>
        <end position="358"/>
    </location>
</feature>
<evidence type="ECO:0000256" key="2">
    <source>
        <dbReference type="ARBA" id="ARBA00022475"/>
    </source>
</evidence>
<evidence type="ECO:0000256" key="1">
    <source>
        <dbReference type="ARBA" id="ARBA00004651"/>
    </source>
</evidence>
<gene>
    <name evidence="8" type="ORF">VV01_09745</name>
</gene>
<feature type="transmembrane region" description="Helical" evidence="6">
    <location>
        <begin position="275"/>
        <end position="293"/>
    </location>
</feature>
<feature type="transmembrane region" description="Helical" evidence="6">
    <location>
        <begin position="364"/>
        <end position="383"/>
    </location>
</feature>
<dbReference type="Pfam" id="PF07690">
    <property type="entry name" value="MFS_1"/>
    <property type="match status" value="1"/>
</dbReference>
<dbReference type="Proteomes" id="UP000037397">
    <property type="component" value="Unassembled WGS sequence"/>
</dbReference>
<dbReference type="InterPro" id="IPR036259">
    <property type="entry name" value="MFS_trans_sf"/>
</dbReference>
<evidence type="ECO:0000259" key="7">
    <source>
        <dbReference type="PROSITE" id="PS50850"/>
    </source>
</evidence>
<dbReference type="PROSITE" id="PS50850">
    <property type="entry name" value="MFS"/>
    <property type="match status" value="1"/>
</dbReference>
<feature type="transmembrane region" description="Helical" evidence="6">
    <location>
        <begin position="103"/>
        <end position="124"/>
    </location>
</feature>
<comment type="subcellular location">
    <subcellularLocation>
        <location evidence="1">Cell membrane</location>
        <topology evidence="1">Multi-pass membrane protein</topology>
    </subcellularLocation>
</comment>
<dbReference type="InterPro" id="IPR050189">
    <property type="entry name" value="MFS_Efflux_Transporters"/>
</dbReference>
<dbReference type="GO" id="GO:0022857">
    <property type="term" value="F:transmembrane transporter activity"/>
    <property type="evidence" value="ECO:0007669"/>
    <property type="project" value="InterPro"/>
</dbReference>
<feature type="transmembrane region" description="Helical" evidence="6">
    <location>
        <begin position="48"/>
        <end position="70"/>
    </location>
</feature>
<keyword evidence="9" id="KW-1185">Reference proteome</keyword>
<keyword evidence="4 6" id="KW-1133">Transmembrane helix</keyword>
<feature type="transmembrane region" description="Helical" evidence="6">
    <location>
        <begin position="209"/>
        <end position="231"/>
    </location>
</feature>
<evidence type="ECO:0000256" key="3">
    <source>
        <dbReference type="ARBA" id="ARBA00022692"/>
    </source>
</evidence>
<evidence type="ECO:0000313" key="9">
    <source>
        <dbReference type="Proteomes" id="UP000037397"/>
    </source>
</evidence>
<feature type="transmembrane region" description="Helical" evidence="6">
    <location>
        <begin position="77"/>
        <end position="97"/>
    </location>
</feature>
<proteinExistence type="predicted"/>
<dbReference type="PANTHER" id="PTHR43124">
    <property type="entry name" value="PURINE EFFLUX PUMP PBUE"/>
    <property type="match status" value="1"/>
</dbReference>
<evidence type="ECO:0000313" key="8">
    <source>
        <dbReference type="EMBL" id="KNX37367.1"/>
    </source>
</evidence>
<dbReference type="InterPro" id="IPR011701">
    <property type="entry name" value="MFS"/>
</dbReference>
<feature type="transmembrane region" description="Helical" evidence="6">
    <location>
        <begin position="168"/>
        <end position="189"/>
    </location>
</feature>
<dbReference type="PATRIC" id="fig|1631356.3.peg.1896"/>
<keyword evidence="5 6" id="KW-0472">Membrane</keyword>
<feature type="transmembrane region" description="Helical" evidence="6">
    <location>
        <begin position="243"/>
        <end position="263"/>
    </location>
</feature>
<evidence type="ECO:0000256" key="5">
    <source>
        <dbReference type="ARBA" id="ARBA00023136"/>
    </source>
</evidence>
<evidence type="ECO:0000256" key="4">
    <source>
        <dbReference type="ARBA" id="ARBA00022989"/>
    </source>
</evidence>
<feature type="transmembrane region" description="Helical" evidence="6">
    <location>
        <begin position="299"/>
        <end position="316"/>
    </location>
</feature>
<dbReference type="PANTHER" id="PTHR43124:SF10">
    <property type="entry name" value="PURINE EFFLUX PUMP PBUE"/>
    <property type="match status" value="1"/>
</dbReference>
<keyword evidence="2" id="KW-1003">Cell membrane</keyword>
<sequence length="393" mass="40360">MGRMTQHRLPGWLIGLFVATLALGTDEFVIAGLLPELAADLQITTGTAGQLITVFALTFALGAPVMAVVLDPYPRRRVILSALAVFMLANLAAAIAPTFSSLIALRAVAGLAAAVVSSTAFAVAAQGAPSDRQGRYLSVVTAGLTVALFTGVPVGAWIGALFGWRSTFVLITVVALAAMIVLAAGLPQLEGAPAAGLVERLSPLRNVRVLRLVLAVTLCGAGGLMFYSYLSALLERSQGNMQALPWVLLLVGMIGVPSAFLGGRLADQYGGRRSRLIVVGGHALALVLVGSLIALSAPFPLLLLGMATWSIFAWALNPPLQASTIEAAPEAPMTAISLNISGLYLGTASAAGLGGIIVDGPGALWIPFAAAFALTLAWISASFRTSQPAEVTA</sequence>
<organism evidence="8 9">
    <name type="scientific">Luteipulveratus halotolerans</name>
    <dbReference type="NCBI Taxonomy" id="1631356"/>
    <lineage>
        <taxon>Bacteria</taxon>
        <taxon>Bacillati</taxon>
        <taxon>Actinomycetota</taxon>
        <taxon>Actinomycetes</taxon>
        <taxon>Micrococcales</taxon>
        <taxon>Dermacoccaceae</taxon>
        <taxon>Luteipulveratus</taxon>
    </lineage>
</organism>
<dbReference type="STRING" id="1631356.VV01_09745"/>
<evidence type="ECO:0000256" key="6">
    <source>
        <dbReference type="SAM" id="Phobius"/>
    </source>
</evidence>